<dbReference type="EMBL" id="JAIQCV010000007">
    <property type="protein sequence ID" value="KAH1082837.1"/>
    <property type="molecule type" value="Genomic_DNA"/>
</dbReference>
<dbReference type="AlphaFoldDB" id="A0A9D4A2X0"/>
<organism evidence="1 2">
    <name type="scientific">Gossypium stocksii</name>
    <dbReference type="NCBI Taxonomy" id="47602"/>
    <lineage>
        <taxon>Eukaryota</taxon>
        <taxon>Viridiplantae</taxon>
        <taxon>Streptophyta</taxon>
        <taxon>Embryophyta</taxon>
        <taxon>Tracheophyta</taxon>
        <taxon>Spermatophyta</taxon>
        <taxon>Magnoliopsida</taxon>
        <taxon>eudicotyledons</taxon>
        <taxon>Gunneridae</taxon>
        <taxon>Pentapetalae</taxon>
        <taxon>rosids</taxon>
        <taxon>malvids</taxon>
        <taxon>Malvales</taxon>
        <taxon>Malvaceae</taxon>
        <taxon>Malvoideae</taxon>
        <taxon>Gossypium</taxon>
    </lineage>
</organism>
<comment type="caution">
    <text evidence="1">The sequence shown here is derived from an EMBL/GenBank/DDBJ whole genome shotgun (WGS) entry which is preliminary data.</text>
</comment>
<reference evidence="1 2" key="1">
    <citation type="journal article" date="2021" name="Plant Biotechnol. J.">
        <title>Multi-omics assisted identification of the key and species-specific regulatory components of drought-tolerant mechanisms in Gossypium stocksii.</title>
        <authorList>
            <person name="Yu D."/>
            <person name="Ke L."/>
            <person name="Zhang D."/>
            <person name="Wu Y."/>
            <person name="Sun Y."/>
            <person name="Mei J."/>
            <person name="Sun J."/>
            <person name="Sun Y."/>
        </authorList>
    </citation>
    <scope>NUCLEOTIDE SEQUENCE [LARGE SCALE GENOMIC DNA]</scope>
    <source>
        <strain evidence="2">cv. E1</strain>
        <tissue evidence="1">Leaf</tissue>
    </source>
</reference>
<proteinExistence type="predicted"/>
<keyword evidence="2" id="KW-1185">Reference proteome</keyword>
<accession>A0A9D4A2X0</accession>
<evidence type="ECO:0000313" key="2">
    <source>
        <dbReference type="Proteomes" id="UP000828251"/>
    </source>
</evidence>
<feature type="non-terminal residue" evidence="1">
    <location>
        <position position="1"/>
    </location>
</feature>
<dbReference type="Proteomes" id="UP000828251">
    <property type="component" value="Unassembled WGS sequence"/>
</dbReference>
<evidence type="ECO:0000313" key="1">
    <source>
        <dbReference type="EMBL" id="KAH1082837.1"/>
    </source>
</evidence>
<name>A0A9D4A2X0_9ROSI</name>
<gene>
    <name evidence="1" type="ORF">J1N35_022598</name>
</gene>
<sequence length="71" mass="8248">SDSVKEKKRIWVSVTYLKEEKGEMKIRKESEVNRLQAVVVTMEEGDAKGGDRKNERNEWRQRGGLLVLMVV</sequence>
<protein>
    <submittedName>
        <fullName evidence="1">Uncharacterized protein</fullName>
    </submittedName>
</protein>